<evidence type="ECO:0000313" key="4">
    <source>
        <dbReference type="EMBL" id="KKN90709.1"/>
    </source>
</evidence>
<name>A0A0F9UGA6_9ZZZZ</name>
<feature type="transmembrane region" description="Helical" evidence="2">
    <location>
        <begin position="177"/>
        <end position="205"/>
    </location>
</feature>
<dbReference type="InterPro" id="IPR039447">
    <property type="entry name" value="UreH-like_TM_dom"/>
</dbReference>
<protein>
    <recommendedName>
        <fullName evidence="3">Urease accessory protein UreH-like transmembrane domain-containing protein</fullName>
    </recommendedName>
</protein>
<keyword evidence="2" id="KW-0472">Membrane</keyword>
<gene>
    <name evidence="4" type="ORF">LCGC14_0226520</name>
</gene>
<feature type="transmembrane region" description="Helical" evidence="2">
    <location>
        <begin position="217"/>
        <end position="237"/>
    </location>
</feature>
<feature type="transmembrane region" description="Helical" evidence="2">
    <location>
        <begin position="86"/>
        <end position="104"/>
    </location>
</feature>
<evidence type="ECO:0000256" key="1">
    <source>
        <dbReference type="SAM" id="MobiDB-lite"/>
    </source>
</evidence>
<dbReference type="EMBL" id="LAZR01000108">
    <property type="protein sequence ID" value="KKN90709.1"/>
    <property type="molecule type" value="Genomic_DNA"/>
</dbReference>
<keyword evidence="2" id="KW-0812">Transmembrane</keyword>
<accession>A0A0F9UGA6</accession>
<dbReference type="PANTHER" id="PTHR36394:SF1">
    <property type="entry name" value="OS01G0277700 PROTEIN"/>
    <property type="match status" value="1"/>
</dbReference>
<proteinExistence type="predicted"/>
<feature type="transmembrane region" description="Helical" evidence="2">
    <location>
        <begin position="46"/>
        <end position="74"/>
    </location>
</feature>
<feature type="compositionally biased region" description="Basic and acidic residues" evidence="1">
    <location>
        <begin position="118"/>
        <end position="137"/>
    </location>
</feature>
<sequence>MNSNELAVLCWLALSTGVVHTLIGADHYVPFIAMSKARHWSLTRTLAITALCGVGHVLSSIVLGVIGIAAGIAISKIDGIEGTRGAWAAWLMIAFGAVYALWGLKRAWSGKTHTHGHLHSDGDPHQHEHSHRGDHTHVHSEGARKSITPWVLFVIFIFGPCEVLIPEVMYPAAKGSAWGVALVAAIFGAATITTMLATVAIGAFGLKQVRFGFLERYAHVVAGTMIAIGGLAIQFLGL</sequence>
<feature type="domain" description="Urease accessory protein UreH-like transmembrane" evidence="3">
    <location>
        <begin position="43"/>
        <end position="230"/>
    </location>
</feature>
<comment type="caution">
    <text evidence="4">The sequence shown here is derived from an EMBL/GenBank/DDBJ whole genome shotgun (WGS) entry which is preliminary data.</text>
</comment>
<evidence type="ECO:0000256" key="2">
    <source>
        <dbReference type="SAM" id="Phobius"/>
    </source>
</evidence>
<feature type="region of interest" description="Disordered" evidence="1">
    <location>
        <begin position="115"/>
        <end position="137"/>
    </location>
</feature>
<dbReference type="AlphaFoldDB" id="A0A0F9UGA6"/>
<feature type="transmembrane region" description="Helical" evidence="2">
    <location>
        <begin position="6"/>
        <end position="25"/>
    </location>
</feature>
<evidence type="ECO:0000259" key="3">
    <source>
        <dbReference type="Pfam" id="PF13386"/>
    </source>
</evidence>
<dbReference type="PANTHER" id="PTHR36394">
    <property type="entry name" value="OS01G0277700 PROTEIN"/>
    <property type="match status" value="1"/>
</dbReference>
<reference evidence="4" key="1">
    <citation type="journal article" date="2015" name="Nature">
        <title>Complex archaea that bridge the gap between prokaryotes and eukaryotes.</title>
        <authorList>
            <person name="Spang A."/>
            <person name="Saw J.H."/>
            <person name="Jorgensen S.L."/>
            <person name="Zaremba-Niedzwiedzka K."/>
            <person name="Martijn J."/>
            <person name="Lind A.E."/>
            <person name="van Eijk R."/>
            <person name="Schleper C."/>
            <person name="Guy L."/>
            <person name="Ettema T.J."/>
        </authorList>
    </citation>
    <scope>NUCLEOTIDE SEQUENCE</scope>
</reference>
<keyword evidence="2" id="KW-1133">Transmembrane helix</keyword>
<organism evidence="4">
    <name type="scientific">marine sediment metagenome</name>
    <dbReference type="NCBI Taxonomy" id="412755"/>
    <lineage>
        <taxon>unclassified sequences</taxon>
        <taxon>metagenomes</taxon>
        <taxon>ecological metagenomes</taxon>
    </lineage>
</organism>
<dbReference type="Pfam" id="PF13386">
    <property type="entry name" value="DsbD_2"/>
    <property type="match status" value="1"/>
</dbReference>
<feature type="transmembrane region" description="Helical" evidence="2">
    <location>
        <begin position="147"/>
        <end position="165"/>
    </location>
</feature>